<dbReference type="OrthoDB" id="259927at2759"/>
<dbReference type="EMBL" id="LGTL01000016">
    <property type="protein sequence ID" value="KPA77552.1"/>
    <property type="molecule type" value="Genomic_DNA"/>
</dbReference>
<evidence type="ECO:0000256" key="8">
    <source>
        <dbReference type="ARBA" id="ARBA00023170"/>
    </source>
</evidence>
<dbReference type="InterPro" id="IPR013210">
    <property type="entry name" value="LRR_N_plant-typ"/>
</dbReference>
<feature type="signal peptide" evidence="12">
    <location>
        <begin position="1"/>
        <end position="26"/>
    </location>
</feature>
<evidence type="ECO:0000259" key="13">
    <source>
        <dbReference type="Pfam" id="PF08263"/>
    </source>
</evidence>
<feature type="domain" description="Leucine-rich repeat-containing N-terminal plant-type" evidence="13">
    <location>
        <begin position="53"/>
        <end position="68"/>
    </location>
</feature>
<feature type="chain" id="PRO_5005861104" evidence="12">
    <location>
        <begin position="27"/>
        <end position="602"/>
    </location>
</feature>
<dbReference type="InterPro" id="IPR009030">
    <property type="entry name" value="Growth_fac_rcpt_cys_sf"/>
</dbReference>
<organism evidence="14 15">
    <name type="scientific">Leptomonas pyrrhocoris</name>
    <name type="common">Firebug parasite</name>
    <dbReference type="NCBI Taxonomy" id="157538"/>
    <lineage>
        <taxon>Eukaryota</taxon>
        <taxon>Discoba</taxon>
        <taxon>Euglenozoa</taxon>
        <taxon>Kinetoplastea</taxon>
        <taxon>Metakinetoplastina</taxon>
        <taxon>Trypanosomatida</taxon>
        <taxon>Trypanosomatidae</taxon>
        <taxon>Leishmaniinae</taxon>
        <taxon>Leptomonas</taxon>
    </lineage>
</organism>
<dbReference type="SUPFAM" id="SSF57184">
    <property type="entry name" value="Growth factor receptor domain"/>
    <property type="match status" value="1"/>
</dbReference>
<evidence type="ECO:0000256" key="1">
    <source>
        <dbReference type="ARBA" id="ARBA00004236"/>
    </source>
</evidence>
<dbReference type="RefSeq" id="XP_015655991.1">
    <property type="nucleotide sequence ID" value="XM_015805378.1"/>
</dbReference>
<evidence type="ECO:0000313" key="14">
    <source>
        <dbReference type="EMBL" id="KPA77552.1"/>
    </source>
</evidence>
<evidence type="ECO:0000256" key="4">
    <source>
        <dbReference type="ARBA" id="ARBA00022729"/>
    </source>
</evidence>
<keyword evidence="4 12" id="KW-0732">Signal</keyword>
<feature type="transmembrane region" description="Helical" evidence="11">
    <location>
        <begin position="578"/>
        <end position="600"/>
    </location>
</feature>
<evidence type="ECO:0000256" key="5">
    <source>
        <dbReference type="ARBA" id="ARBA00022737"/>
    </source>
</evidence>
<dbReference type="VEuPathDB" id="TriTrypDB:LpyrH10_16_1100"/>
<evidence type="ECO:0000256" key="10">
    <source>
        <dbReference type="ARBA" id="ARBA00037847"/>
    </source>
</evidence>
<dbReference type="GeneID" id="26907214"/>
<dbReference type="AlphaFoldDB" id="A0A0N0VE74"/>
<dbReference type="PANTHER" id="PTHR27000">
    <property type="entry name" value="LEUCINE-RICH REPEAT RECEPTOR-LIKE PROTEIN KINASE FAMILY PROTEIN-RELATED"/>
    <property type="match status" value="1"/>
</dbReference>
<reference evidence="14 15" key="1">
    <citation type="submission" date="2015-07" db="EMBL/GenBank/DDBJ databases">
        <title>High-quality genome of monoxenous trypanosomatid Leptomonas pyrrhocoris.</title>
        <authorList>
            <person name="Flegontov P."/>
            <person name="Butenko A."/>
            <person name="Firsov S."/>
            <person name="Vlcek C."/>
            <person name="Logacheva M.D."/>
            <person name="Field M."/>
            <person name="Filatov D."/>
            <person name="Flegontova O."/>
            <person name="Gerasimov E."/>
            <person name="Jackson A.P."/>
            <person name="Kelly S."/>
            <person name="Opperdoes F."/>
            <person name="O'Reilly A."/>
            <person name="Votypka J."/>
            <person name="Yurchenko V."/>
            <person name="Lukes J."/>
        </authorList>
    </citation>
    <scope>NUCLEOTIDE SEQUENCE [LARGE SCALE GENOMIC DNA]</scope>
    <source>
        <strain evidence="14">H10</strain>
    </source>
</reference>
<feature type="domain" description="Leucine-rich repeat-containing N-terminal plant-type" evidence="13">
    <location>
        <begin position="295"/>
        <end position="311"/>
    </location>
</feature>
<dbReference type="InterPro" id="IPR001611">
    <property type="entry name" value="Leu-rich_rpt"/>
</dbReference>
<keyword evidence="3 11" id="KW-0812">Transmembrane</keyword>
<comment type="subcellular location">
    <subcellularLocation>
        <location evidence="1">Cell membrane</location>
    </subcellularLocation>
    <subcellularLocation>
        <location evidence="10">Endomembrane system</location>
        <topology evidence="10">Single-pass membrane protein</topology>
    </subcellularLocation>
</comment>
<keyword evidence="2" id="KW-0433">Leucine-rich repeat</keyword>
<dbReference type="GO" id="GO:0012505">
    <property type="term" value="C:endomembrane system"/>
    <property type="evidence" value="ECO:0007669"/>
    <property type="project" value="UniProtKB-SubCell"/>
</dbReference>
<evidence type="ECO:0000256" key="6">
    <source>
        <dbReference type="ARBA" id="ARBA00022989"/>
    </source>
</evidence>
<sequence>MPRILLAALIAAVALLFIAAAQPAFAEVTPAQQSSTRAFLREFAREIPYLQNRWVGTDYCGWEGITCDASGNVAIDLAGKDLVGDMPELDSDVDGWQVMVMSIDMSNNPRWSDEFEEDWAGLHNLRFLNLSYTALHDAIPDSWNGMRALEEVHISHTSACKSLPEWTLTTLHTIDLSHNNLQGALSAAWSQMTGLTSVDITGNGFCGCVPSTWTSALLSDAAAAAGGAVRSATCATDNACTYAKLWCVNAPITTATPTRPPGPTTTTTTPNPSFTSAATLAFLREFAREIPYLQNRWVGTDYCGWEGITCDASGYVSVDLAGKDLTGDMPELRSDVDGSQVMVVSIDMSNNPRWSDEFEEDWAGLKVLQHLDLSRTGLYGAIPDAWNGMVSLQTVKISNTYACLGLPNWNIASLRTIDLSNNKLTGNLVSSWGRMTGLTSVDISGNNFCGCLPHEWTSALLVNAATAANRELTSATCYSTRFCTPDDYVCDTTTPTTVPDVVCSVQHCLSCYPGFPNLCQECSSGYNVRADGSCMPSGECAVEHCVQCALASSTRCIQCDEGYVTTRTGTCQRARNGAAAPASVLVAVAAVVVALAAAAYGA</sequence>
<evidence type="ECO:0000313" key="15">
    <source>
        <dbReference type="Proteomes" id="UP000037923"/>
    </source>
</evidence>
<dbReference type="SUPFAM" id="SSF52047">
    <property type="entry name" value="RNI-like"/>
    <property type="match status" value="1"/>
</dbReference>
<keyword evidence="15" id="KW-1185">Reference proteome</keyword>
<dbReference type="GO" id="GO:0005886">
    <property type="term" value="C:plasma membrane"/>
    <property type="evidence" value="ECO:0007669"/>
    <property type="project" value="UniProtKB-SubCell"/>
</dbReference>
<evidence type="ECO:0000256" key="3">
    <source>
        <dbReference type="ARBA" id="ARBA00022692"/>
    </source>
</evidence>
<dbReference type="Pfam" id="PF08263">
    <property type="entry name" value="LRRNT_2"/>
    <property type="match status" value="2"/>
</dbReference>
<keyword evidence="9" id="KW-0325">Glycoprotein</keyword>
<dbReference type="Proteomes" id="UP000037923">
    <property type="component" value="Unassembled WGS sequence"/>
</dbReference>
<evidence type="ECO:0000256" key="2">
    <source>
        <dbReference type="ARBA" id="ARBA00022614"/>
    </source>
</evidence>
<keyword evidence="8" id="KW-0675">Receptor</keyword>
<evidence type="ECO:0000256" key="12">
    <source>
        <dbReference type="SAM" id="SignalP"/>
    </source>
</evidence>
<keyword evidence="7 11" id="KW-0472">Membrane</keyword>
<gene>
    <name evidence="14" type="ORF">ABB37_06928</name>
</gene>
<dbReference type="InterPro" id="IPR032675">
    <property type="entry name" value="LRR_dom_sf"/>
</dbReference>
<comment type="caution">
    <text evidence="14">The sequence shown here is derived from an EMBL/GenBank/DDBJ whole genome shotgun (WGS) entry which is preliminary data.</text>
</comment>
<dbReference type="Gene3D" id="3.80.10.10">
    <property type="entry name" value="Ribonuclease Inhibitor"/>
    <property type="match status" value="2"/>
</dbReference>
<accession>A0A0N0VE74</accession>
<dbReference type="PRINTS" id="PR00019">
    <property type="entry name" value="LEURICHRPT"/>
</dbReference>
<evidence type="ECO:0000256" key="11">
    <source>
        <dbReference type="SAM" id="Phobius"/>
    </source>
</evidence>
<proteinExistence type="predicted"/>
<protein>
    <submittedName>
        <fullName evidence="14">Surface antigen-like protein</fullName>
    </submittedName>
</protein>
<evidence type="ECO:0000256" key="7">
    <source>
        <dbReference type="ARBA" id="ARBA00023136"/>
    </source>
</evidence>
<dbReference type="Pfam" id="PF00560">
    <property type="entry name" value="LRR_1"/>
    <property type="match status" value="1"/>
</dbReference>
<evidence type="ECO:0000256" key="9">
    <source>
        <dbReference type="ARBA" id="ARBA00023180"/>
    </source>
</evidence>
<keyword evidence="6 11" id="KW-1133">Transmembrane helix</keyword>
<name>A0A0N0VE74_LEPPY</name>
<keyword evidence="5" id="KW-0677">Repeat</keyword>